<dbReference type="RefSeq" id="WP_163923329.1">
    <property type="nucleotide sequence ID" value="NZ_AP022593.1"/>
</dbReference>
<keyword evidence="2" id="KW-1185">Reference proteome</keyword>
<name>A0A7I7S521_9MYCO</name>
<geneLocation type="plasmid" evidence="2">
    <name>pjcm18538 dna</name>
</geneLocation>
<accession>A0A7I7S521</accession>
<organism evidence="1 2">
    <name type="scientific">Mycolicibacterium arabiense</name>
    <dbReference type="NCBI Taxonomy" id="1286181"/>
    <lineage>
        <taxon>Bacteria</taxon>
        <taxon>Bacillati</taxon>
        <taxon>Actinomycetota</taxon>
        <taxon>Actinomycetes</taxon>
        <taxon>Mycobacteriales</taxon>
        <taxon>Mycobacteriaceae</taxon>
        <taxon>Mycolicibacterium</taxon>
    </lineage>
</organism>
<dbReference type="Gene3D" id="3.40.960.10">
    <property type="entry name" value="VSR Endonuclease"/>
    <property type="match status" value="1"/>
</dbReference>
<gene>
    <name evidence="1" type="ORF">MARA_53950</name>
</gene>
<proteinExistence type="predicted"/>
<dbReference type="AlphaFoldDB" id="A0A7I7S521"/>
<dbReference type="SUPFAM" id="SSF52980">
    <property type="entry name" value="Restriction endonuclease-like"/>
    <property type="match status" value="1"/>
</dbReference>
<sequence>MRIDDQPFIGSEALTAGLVGKYDLRKSYRAIFPDVYLAPRVDPTLARRARAAWLWSHREGVIAGLTASALHGAKWIDDSLPIELIWPNARPPKGMRTYDYRLFADEYAEHDGMSVTTPARTAFDIGRLHRPGEAVARLDALGNAVALSVEDVIHLAARHRGARNLRRLEAALDRHDPGAESPQETWLRLLLVDAGFPRPQTQIPVFGPNGRARYYLDMGWEELKIAVEYDGEHHRLDRPSYRKDIVRLEYLNSIKWMVIRVVAGDRPDEIARRVRSAYDARLR</sequence>
<protein>
    <recommendedName>
        <fullName evidence="3">DUF559 domain-containing protein</fullName>
    </recommendedName>
</protein>
<evidence type="ECO:0000313" key="2">
    <source>
        <dbReference type="Proteomes" id="UP000467428"/>
    </source>
</evidence>
<reference evidence="1 2" key="1">
    <citation type="journal article" date="2019" name="Emerg. Microbes Infect.">
        <title>Comprehensive subspecies identification of 175 nontuberculous mycobacteria species based on 7547 genomic profiles.</title>
        <authorList>
            <person name="Matsumoto Y."/>
            <person name="Kinjo T."/>
            <person name="Motooka D."/>
            <person name="Nabeya D."/>
            <person name="Jung N."/>
            <person name="Uechi K."/>
            <person name="Horii T."/>
            <person name="Iida T."/>
            <person name="Fujita J."/>
            <person name="Nakamura S."/>
        </authorList>
    </citation>
    <scope>NUCLEOTIDE SEQUENCE [LARGE SCALE GENOMIC DNA]</scope>
    <source>
        <strain evidence="1 2">JCM 18538</strain>
    </source>
</reference>
<dbReference type="Proteomes" id="UP000467428">
    <property type="component" value="Chromosome"/>
</dbReference>
<dbReference type="KEGG" id="marz:MARA_53950"/>
<evidence type="ECO:0008006" key="3">
    <source>
        <dbReference type="Google" id="ProtNLM"/>
    </source>
</evidence>
<dbReference type="InterPro" id="IPR011335">
    <property type="entry name" value="Restrct_endonuc-II-like"/>
</dbReference>
<dbReference type="EMBL" id="AP022593">
    <property type="protein sequence ID" value="BBY51927.1"/>
    <property type="molecule type" value="Genomic_DNA"/>
</dbReference>
<evidence type="ECO:0000313" key="1">
    <source>
        <dbReference type="EMBL" id="BBY51927.1"/>
    </source>
</evidence>